<dbReference type="EMBL" id="CP107716">
    <property type="protein sequence ID" value="UYQ73905.1"/>
    <property type="molecule type" value="Genomic_DNA"/>
</dbReference>
<organism evidence="4 5">
    <name type="scientific">Pelagibacterium flavum</name>
    <dbReference type="NCBI Taxonomy" id="2984530"/>
    <lineage>
        <taxon>Bacteria</taxon>
        <taxon>Pseudomonadati</taxon>
        <taxon>Pseudomonadota</taxon>
        <taxon>Alphaproteobacteria</taxon>
        <taxon>Hyphomicrobiales</taxon>
        <taxon>Devosiaceae</taxon>
        <taxon>Pelagibacterium</taxon>
    </lineage>
</organism>
<keyword evidence="5" id="KW-1185">Reference proteome</keyword>
<dbReference type="SUPFAM" id="SSF48557">
    <property type="entry name" value="L-aspartase-like"/>
    <property type="match status" value="1"/>
</dbReference>
<comment type="similarity">
    <text evidence="1">Belongs to the class-II fumarase/aspartase family.</text>
</comment>
<dbReference type="Gene3D" id="1.20.200.10">
    <property type="entry name" value="Fumarase/aspartase (Central domain)"/>
    <property type="match status" value="1"/>
</dbReference>
<dbReference type="Pfam" id="PF00206">
    <property type="entry name" value="Lyase_1"/>
    <property type="match status" value="1"/>
</dbReference>
<dbReference type="InterPro" id="IPR012789">
    <property type="entry name" value="Protocat_PcaB-like"/>
</dbReference>
<evidence type="ECO:0000256" key="1">
    <source>
        <dbReference type="ARBA" id="ARBA00034772"/>
    </source>
</evidence>
<reference evidence="4" key="1">
    <citation type="submission" date="2022-10" db="EMBL/GenBank/DDBJ databases">
        <title>YIM 151497 complete genome.</title>
        <authorList>
            <person name="Chen X."/>
        </authorList>
    </citation>
    <scope>NUCLEOTIDE SEQUENCE</scope>
    <source>
        <strain evidence="4">YIM 151497</strain>
    </source>
</reference>
<dbReference type="Proteomes" id="UP001163882">
    <property type="component" value="Chromosome"/>
</dbReference>
<protein>
    <recommendedName>
        <fullName evidence="2">3-carboxy-cis,cis-muconate cycloisomerase</fullName>
        <ecNumber evidence="2">5.5.1.2</ecNumber>
    </recommendedName>
</protein>
<dbReference type="GO" id="GO:0047472">
    <property type="term" value="F:3-carboxy-cis,cis-muconate cycloisomerase activity"/>
    <property type="evidence" value="ECO:0007669"/>
    <property type="project" value="UniProtKB-EC"/>
</dbReference>
<dbReference type="InterPro" id="IPR008948">
    <property type="entry name" value="L-Aspartase-like"/>
</dbReference>
<dbReference type="NCBIfam" id="NF004631">
    <property type="entry name" value="PRK05975.1"/>
    <property type="match status" value="1"/>
</dbReference>
<dbReference type="PROSITE" id="PS00163">
    <property type="entry name" value="FUMARATE_LYASES"/>
    <property type="match status" value="1"/>
</dbReference>
<proteinExistence type="inferred from homology"/>
<keyword evidence="4" id="KW-0413">Isomerase</keyword>
<evidence type="ECO:0000313" key="5">
    <source>
        <dbReference type="Proteomes" id="UP001163882"/>
    </source>
</evidence>
<dbReference type="InterPro" id="IPR000362">
    <property type="entry name" value="Fumarate_lyase_fam"/>
</dbReference>
<dbReference type="InterPro" id="IPR022761">
    <property type="entry name" value="Fumarate_lyase_N"/>
</dbReference>
<dbReference type="PRINTS" id="PR00145">
    <property type="entry name" value="ARGSUCLYASE"/>
</dbReference>
<dbReference type="EC" id="5.5.1.2" evidence="2"/>
<dbReference type="PANTHER" id="PTHR43172:SF2">
    <property type="entry name" value="ADENYLOSUCCINATE LYASE C-TERMINAL DOMAIN-CONTAINING PROTEIN"/>
    <property type="match status" value="1"/>
</dbReference>
<dbReference type="PRINTS" id="PR00149">
    <property type="entry name" value="FUMRATELYASE"/>
</dbReference>
<evidence type="ECO:0000259" key="3">
    <source>
        <dbReference type="Pfam" id="PF00206"/>
    </source>
</evidence>
<evidence type="ECO:0000313" key="4">
    <source>
        <dbReference type="EMBL" id="UYQ73905.1"/>
    </source>
</evidence>
<evidence type="ECO:0000256" key="2">
    <source>
        <dbReference type="NCBIfam" id="TIGR02426"/>
    </source>
</evidence>
<accession>A0ABY6IXJ3</accession>
<name>A0ABY6IXJ3_9HYPH</name>
<dbReference type="RefSeq" id="WP_264227462.1">
    <property type="nucleotide sequence ID" value="NZ_CP107716.1"/>
</dbReference>
<dbReference type="NCBIfam" id="TIGR02426">
    <property type="entry name" value="protocat_pcaB"/>
    <property type="match status" value="1"/>
</dbReference>
<dbReference type="InterPro" id="IPR020557">
    <property type="entry name" value="Fumarate_lyase_CS"/>
</dbReference>
<sequence>MSLSPFDHPFLSGLFGDPELAGLLSARAEIEAMVAFEIALAAAQAECGVIPQADAEAIAGLETKYTADFEGLKSGLGRDGVVAPEMVKQMRSALGDQAARSLHFGATSQDVVDTSLVVRLKLITAILATRIAAVEKALAHLSDRFGGRKLMARTRMQDALEITVADRIADWTAPLARHRQRLEEIEERLLVVQYGGAVGILEKLGEDGPRVTRALAERLGLGFTEKPWHNQRDAIVEFSGWLGLVSGSLGKIGQDIAMMAQNAPRDVVLTGGGGSSAMPHKSNPVAAEVLVTLARYVAGSSGTMAQSLVHEQERSGAAWTLEWLVLPQMILATGSSLLLAIRLLDSVDGMGQG</sequence>
<feature type="domain" description="Fumarate lyase N-terminal" evidence="3">
    <location>
        <begin position="26"/>
        <end position="299"/>
    </location>
</feature>
<gene>
    <name evidence="4" type="ORF">OF122_09145</name>
</gene>
<dbReference type="PANTHER" id="PTHR43172">
    <property type="entry name" value="ADENYLOSUCCINATE LYASE"/>
    <property type="match status" value="1"/>
</dbReference>